<organism evidence="9 10">
    <name type="scientific">Roseofilum capinflatum BLCC-M114</name>
    <dbReference type="NCBI Taxonomy" id="3022440"/>
    <lineage>
        <taxon>Bacteria</taxon>
        <taxon>Bacillati</taxon>
        <taxon>Cyanobacteriota</taxon>
        <taxon>Cyanophyceae</taxon>
        <taxon>Desertifilales</taxon>
        <taxon>Desertifilaceae</taxon>
        <taxon>Roseofilum</taxon>
        <taxon>Roseofilum capinflatum</taxon>
    </lineage>
</organism>
<feature type="transmembrane region" description="Helical" evidence="8">
    <location>
        <begin position="344"/>
        <end position="363"/>
    </location>
</feature>
<keyword evidence="4 8" id="KW-0812">Transmembrane</keyword>
<feature type="transmembrane region" description="Helical" evidence="8">
    <location>
        <begin position="113"/>
        <end position="136"/>
    </location>
</feature>
<feature type="transmembrane region" description="Helical" evidence="8">
    <location>
        <begin position="375"/>
        <end position="394"/>
    </location>
</feature>
<proteinExistence type="predicted"/>
<dbReference type="EMBL" id="JAQOSO010000001">
    <property type="protein sequence ID" value="MDJ1172482.1"/>
    <property type="molecule type" value="Genomic_DNA"/>
</dbReference>
<feature type="region of interest" description="Disordered" evidence="7">
    <location>
        <begin position="42"/>
        <end position="64"/>
    </location>
</feature>
<feature type="transmembrane region" description="Helical" evidence="8">
    <location>
        <begin position="143"/>
        <end position="163"/>
    </location>
</feature>
<feature type="compositionally biased region" description="Low complexity" evidence="7">
    <location>
        <begin position="50"/>
        <end position="64"/>
    </location>
</feature>
<evidence type="ECO:0000256" key="8">
    <source>
        <dbReference type="SAM" id="Phobius"/>
    </source>
</evidence>
<dbReference type="CDD" id="cd06173">
    <property type="entry name" value="MFS_MefA_like"/>
    <property type="match status" value="1"/>
</dbReference>
<dbReference type="InterPro" id="IPR011701">
    <property type="entry name" value="MFS"/>
</dbReference>
<feature type="transmembrane region" description="Helical" evidence="8">
    <location>
        <begin position="466"/>
        <end position="484"/>
    </location>
</feature>
<sequence length="498" mass="53036">MPFDFAQGEGDGENNLLPIPHSLFPIPYSPFPIPHSPLPMSLSQTDVETTPKTPTSNPAPSSPSLGAVLKNRNFLTLWSGQVFSQLADKVYLVLMIAIISSRFEHQGQTISGWVSAIMIAFTIPAVLFGSLAGVFVDRWPKKSVLVLTNLLRGAFVLTIPLFLNLSTGIDLAIDIPLGFALLLAITFAVSTLTQFFAPAEQSIIPLIVKRNLLLPANSLYTSTMMASIILGFALGDPLLDLASHLISPILGNSDLGKEVLVGGGYLLAGVILLVVNTKENTYPPDHEHPHVLQDLRDGLQFLGDRHRVRNAILQLIILSCIFAALAVLAVRIAEIIPNLEPSQFGFLLAMGGVGLGISAAVVGEFGHRWASNAQLSLIGSMGMGGSLLGLSFTVQSLGWSLFWIGLLGASAAFIGIPMQTTIQSQTPEAMRGKVFGLQNNAINIALSFPLALVSVAEAWLGIQSVLLGLGAVVFAGGVSTWYISRTGDRDTGRSSPTR</sequence>
<dbReference type="Proteomes" id="UP001235849">
    <property type="component" value="Unassembled WGS sequence"/>
</dbReference>
<evidence type="ECO:0000256" key="2">
    <source>
        <dbReference type="ARBA" id="ARBA00022448"/>
    </source>
</evidence>
<keyword evidence="2" id="KW-0813">Transport</keyword>
<evidence type="ECO:0000256" key="1">
    <source>
        <dbReference type="ARBA" id="ARBA00004651"/>
    </source>
</evidence>
<feature type="transmembrane region" description="Helical" evidence="8">
    <location>
        <begin position="82"/>
        <end position="101"/>
    </location>
</feature>
<dbReference type="PANTHER" id="PTHR43266">
    <property type="entry name" value="MACROLIDE-EFFLUX PROTEIN"/>
    <property type="match status" value="1"/>
</dbReference>
<gene>
    <name evidence="9" type="ORF">PMG25_00055</name>
</gene>
<evidence type="ECO:0000256" key="6">
    <source>
        <dbReference type="ARBA" id="ARBA00023136"/>
    </source>
</evidence>
<evidence type="ECO:0000256" key="7">
    <source>
        <dbReference type="SAM" id="MobiDB-lite"/>
    </source>
</evidence>
<feature type="transmembrane region" description="Helical" evidence="8">
    <location>
        <begin position="218"/>
        <end position="239"/>
    </location>
</feature>
<keyword evidence="10" id="KW-1185">Reference proteome</keyword>
<feature type="transmembrane region" description="Helical" evidence="8">
    <location>
        <begin position="311"/>
        <end position="332"/>
    </location>
</feature>
<dbReference type="Pfam" id="PF07690">
    <property type="entry name" value="MFS_1"/>
    <property type="match status" value="1"/>
</dbReference>
<name>A0ABT7AZY2_9CYAN</name>
<evidence type="ECO:0000256" key="3">
    <source>
        <dbReference type="ARBA" id="ARBA00022475"/>
    </source>
</evidence>
<comment type="caution">
    <text evidence="9">The sequence shown here is derived from an EMBL/GenBank/DDBJ whole genome shotgun (WGS) entry which is preliminary data.</text>
</comment>
<feature type="transmembrane region" description="Helical" evidence="8">
    <location>
        <begin position="441"/>
        <end position="460"/>
    </location>
</feature>
<feature type="transmembrane region" description="Helical" evidence="8">
    <location>
        <begin position="259"/>
        <end position="275"/>
    </location>
</feature>
<evidence type="ECO:0000313" key="10">
    <source>
        <dbReference type="Proteomes" id="UP001235849"/>
    </source>
</evidence>
<evidence type="ECO:0000256" key="4">
    <source>
        <dbReference type="ARBA" id="ARBA00022692"/>
    </source>
</evidence>
<comment type="subcellular location">
    <subcellularLocation>
        <location evidence="1">Cell membrane</location>
        <topology evidence="1">Multi-pass membrane protein</topology>
    </subcellularLocation>
</comment>
<reference evidence="9 10" key="1">
    <citation type="submission" date="2023-01" db="EMBL/GenBank/DDBJ databases">
        <title>Novel diversity within Roseofilum (Cyanobacteria; Desertifilaceae) from marine benthic mats with descriptions of four novel species.</title>
        <authorList>
            <person name="Wang Y."/>
            <person name="Berthold D.E."/>
            <person name="Hu J."/>
            <person name="Lefler F.W."/>
            <person name="Laughinghouse H.D. IV."/>
        </authorList>
    </citation>
    <scope>NUCLEOTIDE SEQUENCE [LARGE SCALE GENOMIC DNA]</scope>
    <source>
        <strain evidence="9 10">BLCC-M114</strain>
    </source>
</reference>
<feature type="transmembrane region" description="Helical" evidence="8">
    <location>
        <begin position="400"/>
        <end position="420"/>
    </location>
</feature>
<protein>
    <submittedName>
        <fullName evidence="9">MFS transporter</fullName>
    </submittedName>
</protein>
<dbReference type="SUPFAM" id="SSF103473">
    <property type="entry name" value="MFS general substrate transporter"/>
    <property type="match status" value="1"/>
</dbReference>
<feature type="transmembrane region" description="Helical" evidence="8">
    <location>
        <begin position="175"/>
        <end position="197"/>
    </location>
</feature>
<evidence type="ECO:0000313" key="9">
    <source>
        <dbReference type="EMBL" id="MDJ1172482.1"/>
    </source>
</evidence>
<keyword evidence="5 8" id="KW-1133">Transmembrane helix</keyword>
<evidence type="ECO:0000256" key="5">
    <source>
        <dbReference type="ARBA" id="ARBA00022989"/>
    </source>
</evidence>
<keyword evidence="3" id="KW-1003">Cell membrane</keyword>
<dbReference type="Gene3D" id="1.20.1250.20">
    <property type="entry name" value="MFS general substrate transporter like domains"/>
    <property type="match status" value="1"/>
</dbReference>
<dbReference type="InterPro" id="IPR036259">
    <property type="entry name" value="MFS_trans_sf"/>
</dbReference>
<accession>A0ABT7AZY2</accession>
<dbReference type="PANTHER" id="PTHR43266:SF2">
    <property type="entry name" value="MAJOR FACILITATOR SUPERFAMILY (MFS) PROFILE DOMAIN-CONTAINING PROTEIN"/>
    <property type="match status" value="1"/>
</dbReference>
<keyword evidence="6 8" id="KW-0472">Membrane</keyword>